<dbReference type="Gene3D" id="3.20.20.210">
    <property type="match status" value="1"/>
</dbReference>
<reference evidence="2" key="1">
    <citation type="journal article" date="2014" name="Front. Microbiol.">
        <title>High frequency of phylogenetically diverse reductive dehalogenase-homologous genes in deep subseafloor sedimentary metagenomes.</title>
        <authorList>
            <person name="Kawai M."/>
            <person name="Futagami T."/>
            <person name="Toyoda A."/>
            <person name="Takaki Y."/>
            <person name="Nishi S."/>
            <person name="Hori S."/>
            <person name="Arai W."/>
            <person name="Tsubouchi T."/>
            <person name="Morono Y."/>
            <person name="Uchiyama I."/>
            <person name="Ito T."/>
            <person name="Fujiyama A."/>
            <person name="Inagaki F."/>
            <person name="Takami H."/>
        </authorList>
    </citation>
    <scope>NUCLEOTIDE SEQUENCE</scope>
    <source>
        <strain evidence="2">Expedition CK06-06</strain>
    </source>
</reference>
<name>X1P0H7_9ZZZZ</name>
<dbReference type="GO" id="GO:0006779">
    <property type="term" value="P:porphyrin-containing compound biosynthetic process"/>
    <property type="evidence" value="ECO:0007669"/>
    <property type="project" value="InterPro"/>
</dbReference>
<organism evidence="2">
    <name type="scientific">marine sediment metagenome</name>
    <dbReference type="NCBI Taxonomy" id="412755"/>
    <lineage>
        <taxon>unclassified sequences</taxon>
        <taxon>metagenomes</taxon>
        <taxon>ecological metagenomes</taxon>
    </lineage>
</organism>
<gene>
    <name evidence="2" type="ORF">S06H3_56018</name>
</gene>
<accession>X1P0H7</accession>
<protein>
    <recommendedName>
        <fullName evidence="1">Uroporphyrinogen decarboxylase (URO-D) domain-containing protein</fullName>
    </recommendedName>
</protein>
<evidence type="ECO:0000313" key="2">
    <source>
        <dbReference type="EMBL" id="GAI49383.1"/>
    </source>
</evidence>
<dbReference type="Pfam" id="PF01208">
    <property type="entry name" value="URO-D"/>
    <property type="match status" value="1"/>
</dbReference>
<dbReference type="EMBL" id="BARV01035991">
    <property type="protein sequence ID" value="GAI49383.1"/>
    <property type="molecule type" value="Genomic_DNA"/>
</dbReference>
<dbReference type="AlphaFoldDB" id="X1P0H7"/>
<comment type="caution">
    <text evidence="2">The sequence shown here is derived from an EMBL/GenBank/DDBJ whole genome shotgun (WGS) entry which is preliminary data.</text>
</comment>
<dbReference type="SUPFAM" id="SSF51726">
    <property type="entry name" value="UROD/MetE-like"/>
    <property type="match status" value="1"/>
</dbReference>
<feature type="domain" description="Uroporphyrinogen decarboxylase (URO-D)" evidence="1">
    <location>
        <begin position="26"/>
        <end position="103"/>
    </location>
</feature>
<evidence type="ECO:0000259" key="1">
    <source>
        <dbReference type="Pfam" id="PF01208"/>
    </source>
</evidence>
<dbReference type="GO" id="GO:0004853">
    <property type="term" value="F:uroporphyrinogen decarboxylase activity"/>
    <property type="evidence" value="ECO:0007669"/>
    <property type="project" value="InterPro"/>
</dbReference>
<dbReference type="InterPro" id="IPR038071">
    <property type="entry name" value="UROD/MetE-like_sf"/>
</dbReference>
<proteinExistence type="predicted"/>
<dbReference type="InterPro" id="IPR000257">
    <property type="entry name" value="Uroporphyrinogen_deCOase"/>
</dbReference>
<sequence>MYRFIPSLIEAGVDALNPVQVSAAEMDTKRLKKEFGRDITFWGGGCDTQQILRNGNSMQIRDEVRRRIDDLAAGGGFVFTQVHNIQPDVPPENIMAMYDAFYDYR</sequence>